<dbReference type="Proteomes" id="UP001642409">
    <property type="component" value="Unassembled WGS sequence"/>
</dbReference>
<keyword evidence="3" id="KW-1185">Reference proteome</keyword>
<gene>
    <name evidence="2" type="ORF">HINF_LOCUS10146</name>
    <name evidence="1" type="ORF">HINF_LOCUS64709</name>
</gene>
<protein>
    <submittedName>
        <fullName evidence="2">Hypothetical_protein</fullName>
    </submittedName>
</protein>
<evidence type="ECO:0000313" key="2">
    <source>
        <dbReference type="EMBL" id="CAL5987980.1"/>
    </source>
</evidence>
<dbReference type="EMBL" id="CAXDID020000022">
    <property type="protein sequence ID" value="CAL5987980.1"/>
    <property type="molecule type" value="Genomic_DNA"/>
</dbReference>
<reference evidence="2 3" key="2">
    <citation type="submission" date="2024-07" db="EMBL/GenBank/DDBJ databases">
        <authorList>
            <person name="Akdeniz Z."/>
        </authorList>
    </citation>
    <scope>NUCLEOTIDE SEQUENCE [LARGE SCALE GENOMIC DNA]</scope>
</reference>
<dbReference type="EMBL" id="CATOUU010001177">
    <property type="protein sequence ID" value="CAI9977064.1"/>
    <property type="molecule type" value="Genomic_DNA"/>
</dbReference>
<organism evidence="1">
    <name type="scientific">Hexamita inflata</name>
    <dbReference type="NCBI Taxonomy" id="28002"/>
    <lineage>
        <taxon>Eukaryota</taxon>
        <taxon>Metamonada</taxon>
        <taxon>Diplomonadida</taxon>
        <taxon>Hexamitidae</taxon>
        <taxon>Hexamitinae</taxon>
        <taxon>Hexamita</taxon>
    </lineage>
</organism>
<comment type="caution">
    <text evidence="1">The sequence shown here is derived from an EMBL/GenBank/DDBJ whole genome shotgun (WGS) entry which is preliminary data.</text>
</comment>
<proteinExistence type="predicted"/>
<evidence type="ECO:0000313" key="1">
    <source>
        <dbReference type="EMBL" id="CAI9977064.1"/>
    </source>
</evidence>
<sequence length="102" mass="11851">MTDKTTENVGSNKIISLHLNDNRKMYSNKGGWFNSRLCSIPKPPSCAPSHFCWEMLSLNNFTSNQSQYQTCIQIIQTQMNDQAWRFDVRAEEVLLKYQLCLV</sequence>
<reference evidence="1" key="1">
    <citation type="submission" date="2023-06" db="EMBL/GenBank/DDBJ databases">
        <authorList>
            <person name="Kurt Z."/>
        </authorList>
    </citation>
    <scope>NUCLEOTIDE SEQUENCE</scope>
</reference>
<accession>A0AA86V1L9</accession>
<evidence type="ECO:0000313" key="3">
    <source>
        <dbReference type="Proteomes" id="UP001642409"/>
    </source>
</evidence>
<dbReference type="AlphaFoldDB" id="A0AA86V1L9"/>
<name>A0AA86V1L9_9EUKA</name>